<name>A0A2I1GIQ5_9GLOM</name>
<organism evidence="1 2">
    <name type="scientific">Rhizophagus irregularis</name>
    <dbReference type="NCBI Taxonomy" id="588596"/>
    <lineage>
        <taxon>Eukaryota</taxon>
        <taxon>Fungi</taxon>
        <taxon>Fungi incertae sedis</taxon>
        <taxon>Mucoromycota</taxon>
        <taxon>Glomeromycotina</taxon>
        <taxon>Glomeromycetes</taxon>
        <taxon>Glomerales</taxon>
        <taxon>Glomeraceae</taxon>
        <taxon>Rhizophagus</taxon>
    </lineage>
</organism>
<dbReference type="InterPro" id="IPR036910">
    <property type="entry name" value="HMG_box_dom_sf"/>
</dbReference>
<gene>
    <name evidence="1" type="ORF">RhiirA4_461396</name>
</gene>
<dbReference type="VEuPathDB" id="FungiDB:RhiirFUN_006591"/>
<dbReference type="Gene3D" id="1.10.30.10">
    <property type="entry name" value="High mobility group box domain"/>
    <property type="match status" value="1"/>
</dbReference>
<evidence type="ECO:0000313" key="1">
    <source>
        <dbReference type="EMBL" id="PKY46512.1"/>
    </source>
</evidence>
<sequence length="150" mass="17543">MLYKTTQFSLFWSAVMTKSSNSNKCSNGRQKKNENGYIIFSNIYRKTFAKEIRSKNTMKTTGKFWGSLPNDLKNQFTTYANRKRLLKEIEEGYSPISGKDINFSRRENSTLCIIYDDLISHNSTPNILPNPRSLDDDEYDKIFDNFVNYD</sequence>
<reference evidence="1 2" key="1">
    <citation type="submission" date="2015-10" db="EMBL/GenBank/DDBJ databases">
        <title>Genome analyses suggest a sexual origin of heterokaryosis in a supposedly ancient asexual fungus.</title>
        <authorList>
            <person name="Ropars J."/>
            <person name="Sedzielewska K."/>
            <person name="Noel J."/>
            <person name="Charron P."/>
            <person name="Farinelli L."/>
            <person name="Marton T."/>
            <person name="Kruger M."/>
            <person name="Pelin A."/>
            <person name="Brachmann A."/>
            <person name="Corradi N."/>
        </authorList>
    </citation>
    <scope>NUCLEOTIDE SEQUENCE [LARGE SCALE GENOMIC DNA]</scope>
    <source>
        <strain evidence="1 2">A4</strain>
    </source>
</reference>
<protein>
    <submittedName>
        <fullName evidence="1">Uncharacterized protein</fullName>
    </submittedName>
</protein>
<dbReference type="AlphaFoldDB" id="A0A2I1GIQ5"/>
<evidence type="ECO:0000313" key="2">
    <source>
        <dbReference type="Proteomes" id="UP000234323"/>
    </source>
</evidence>
<dbReference type="EMBL" id="LLXI01000459">
    <property type="protein sequence ID" value="PKY46512.1"/>
    <property type="molecule type" value="Genomic_DNA"/>
</dbReference>
<proteinExistence type="predicted"/>
<dbReference type="VEuPathDB" id="FungiDB:FUN_004421"/>
<accession>A0A2I1GIQ5</accession>
<dbReference type="SUPFAM" id="SSF47095">
    <property type="entry name" value="HMG-box"/>
    <property type="match status" value="1"/>
</dbReference>
<keyword evidence="2" id="KW-1185">Reference proteome</keyword>
<dbReference type="VEuPathDB" id="FungiDB:RhiirA1_460449"/>
<dbReference type="OrthoDB" id="2306764at2759"/>
<dbReference type="Proteomes" id="UP000234323">
    <property type="component" value="Unassembled WGS sequence"/>
</dbReference>
<comment type="caution">
    <text evidence="1">The sequence shown here is derived from an EMBL/GenBank/DDBJ whole genome shotgun (WGS) entry which is preliminary data.</text>
</comment>